<accession>A0ABW9ZD30</accession>
<dbReference type="Pfam" id="PF11922">
    <property type="entry name" value="DUF3440"/>
    <property type="match status" value="1"/>
</dbReference>
<dbReference type="PANTHER" id="PTHR30083:SF0">
    <property type="entry name" value="3'-PHOSPHOADENOSINE 5'-PHOSPHOSULFATE SULFOTRANSFERASE (PAPS REDUCTASE)_FAD SYNTHETASE"/>
    <property type="match status" value="1"/>
</dbReference>
<dbReference type="EMBL" id="JAABLP010000001">
    <property type="protein sequence ID" value="NBN62757.1"/>
    <property type="molecule type" value="Genomic_DNA"/>
</dbReference>
<dbReference type="Proteomes" id="UP000541347">
    <property type="component" value="Unassembled WGS sequence"/>
</dbReference>
<keyword evidence="3" id="KW-1185">Reference proteome</keyword>
<dbReference type="RefSeq" id="WP_161673974.1">
    <property type="nucleotide sequence ID" value="NZ_JAABLP010000001.1"/>
</dbReference>
<dbReference type="InterPro" id="IPR014729">
    <property type="entry name" value="Rossmann-like_a/b/a_fold"/>
</dbReference>
<feature type="domain" description="Phosphoadenosine phosphosulphate reductase" evidence="1">
    <location>
        <begin position="28"/>
        <end position="231"/>
    </location>
</feature>
<dbReference type="PANTHER" id="PTHR30083">
    <property type="entry name" value="TRANSCRIPTIONAL REGULATOR-RELATED"/>
    <property type="match status" value="1"/>
</dbReference>
<dbReference type="SUPFAM" id="SSF52402">
    <property type="entry name" value="Adenine nucleotide alpha hydrolases-like"/>
    <property type="match status" value="1"/>
</dbReference>
<proteinExistence type="predicted"/>
<reference evidence="2 3" key="1">
    <citation type="submission" date="2020-01" db="EMBL/GenBank/DDBJ databases">
        <authorList>
            <person name="Peng S.Y."/>
            <person name="Li J."/>
            <person name="Wang M."/>
            <person name="Wang L."/>
            <person name="Wang C.Q."/>
            <person name="Wang J.R."/>
        </authorList>
    </citation>
    <scope>NUCLEOTIDE SEQUENCE [LARGE SCALE GENOMIC DNA]</scope>
    <source>
        <strain evidence="2 3">XCT-34</strain>
    </source>
</reference>
<dbReference type="InterPro" id="IPR002500">
    <property type="entry name" value="PAPS_reduct_dom"/>
</dbReference>
<evidence type="ECO:0000313" key="3">
    <source>
        <dbReference type="Proteomes" id="UP000541347"/>
    </source>
</evidence>
<dbReference type="CDD" id="cd23947">
    <property type="entry name" value="PAPS_reductase-like_YbdN"/>
    <property type="match status" value="1"/>
</dbReference>
<sequence>MHTQFTDQSVLEAANARLDRVFQDFDNVIVAFSGGKDSGVLLNLALAAGDRHGRQIGVFHFDYEAQYQATTDYVDATYASLRGRIDPLRCCVPVLCPTATSMHETHWRPWDPDKREIWVRPLPEDHLGPDAFDFLTDTMSDYAFQERIALWHHKRRNASRTAVLVGIRAEESLDRWRTIAGTQRRYRHAGLPWTTRLFDDVYTAYPIYDWRVEDIWTANACFGWGYNRLYDLFHLAGVPLHAMRVSSPFHNYAKSTLSLYRAVDPQTWGKLVSRVNGVNFTAIYGDTVAMGWKDITKPAHFTWRDYALFLLDTLPEDTAAGFREKLATSIRFWREKGGVLSAETQADLRRAGIPFEVGEKSNYKTDKLPVRMEYADDVDSNDFKLIPTWKRLCICILKNDHVGKYMGFSLTKREMERREAAIAKYRDL</sequence>
<dbReference type="InterPro" id="IPR021845">
    <property type="entry name" value="DUF3440"/>
</dbReference>
<dbReference type="Gene3D" id="3.40.50.620">
    <property type="entry name" value="HUPs"/>
    <property type="match status" value="1"/>
</dbReference>
<name>A0ABW9ZD30_9HYPH</name>
<evidence type="ECO:0000313" key="2">
    <source>
        <dbReference type="EMBL" id="NBN62757.1"/>
    </source>
</evidence>
<protein>
    <submittedName>
        <fullName evidence="2">DUF3440 domain-containing protein</fullName>
    </submittedName>
</protein>
<evidence type="ECO:0000259" key="1">
    <source>
        <dbReference type="Pfam" id="PF01507"/>
    </source>
</evidence>
<comment type="caution">
    <text evidence="2">The sequence shown here is derived from an EMBL/GenBank/DDBJ whole genome shotgun (WGS) entry which is preliminary data.</text>
</comment>
<dbReference type="Pfam" id="PF01507">
    <property type="entry name" value="PAPS_reduct"/>
    <property type="match status" value="1"/>
</dbReference>
<gene>
    <name evidence="2" type="ORF">GWI71_03600</name>
</gene>
<organism evidence="2 3">
    <name type="scientific">Pannonibacter tanglangensis</name>
    <dbReference type="NCBI Taxonomy" id="2750084"/>
    <lineage>
        <taxon>Bacteria</taxon>
        <taxon>Pseudomonadati</taxon>
        <taxon>Pseudomonadota</taxon>
        <taxon>Alphaproteobacteria</taxon>
        <taxon>Hyphomicrobiales</taxon>
        <taxon>Stappiaceae</taxon>
        <taxon>Pannonibacter</taxon>
    </lineage>
</organism>